<dbReference type="Proteomes" id="UP001157733">
    <property type="component" value="Chromosome"/>
</dbReference>
<dbReference type="EMBL" id="OX336137">
    <property type="protein sequence ID" value="CAI2717053.1"/>
    <property type="molecule type" value="Genomic_DNA"/>
</dbReference>
<sequence>MLSALGMERVKAAEWLLEIETELGSEFLEHSLLCGGFLNDVFECVDDPAKAEYFMNHRYRPGKFRTPHRTARGAERMEGLIPSLEWATLCQGGLVIKGSQNQNIDSSLRSE</sequence>
<gene>
    <name evidence="1" type="ORF">NSPWAT_0194</name>
</gene>
<organism evidence="1 2">
    <name type="scientific">Nitrospina watsonii</name>
    <dbReference type="NCBI Taxonomy" id="1323948"/>
    <lineage>
        <taxon>Bacteria</taxon>
        <taxon>Pseudomonadati</taxon>
        <taxon>Nitrospinota/Tectimicrobiota group</taxon>
        <taxon>Nitrospinota</taxon>
        <taxon>Nitrospinia</taxon>
        <taxon>Nitrospinales</taxon>
        <taxon>Nitrospinaceae</taxon>
        <taxon>Nitrospina</taxon>
    </lineage>
</organism>
<reference evidence="1 2" key="1">
    <citation type="submission" date="2022-09" db="EMBL/GenBank/DDBJ databases">
        <authorList>
            <person name="Kop L."/>
        </authorList>
    </citation>
    <scope>NUCLEOTIDE SEQUENCE [LARGE SCALE GENOMIC DNA]</scope>
    <source>
        <strain evidence="1 2">347</strain>
    </source>
</reference>
<proteinExistence type="predicted"/>
<evidence type="ECO:0000313" key="1">
    <source>
        <dbReference type="EMBL" id="CAI2717053.1"/>
    </source>
</evidence>
<evidence type="ECO:0000313" key="2">
    <source>
        <dbReference type="Proteomes" id="UP001157733"/>
    </source>
</evidence>
<protein>
    <submittedName>
        <fullName evidence="1">Uncharacterized protein</fullName>
    </submittedName>
</protein>
<accession>A0ABM9HA97</accession>
<keyword evidence="2" id="KW-1185">Reference proteome</keyword>
<name>A0ABM9HA97_9BACT</name>